<dbReference type="PROSITE" id="PS51708">
    <property type="entry name" value="CHAD"/>
    <property type="match status" value="1"/>
</dbReference>
<evidence type="ECO:0000313" key="2">
    <source>
        <dbReference type="EMBL" id="XBS71303.1"/>
    </source>
</evidence>
<sequence length="239" mass="26789">MEQSLTTDPVRALPAAEAVKAAPLRLKKNMSVGQVFQIIAANCLTQILANAAGVRRQDGESVHQMRVGLRRLRSALGLFKAVLPPNEPLREELDWLTRQLGIARDWDIVAGPVLNGLAEALEEPLPLEYVRQAAMRQSKKSAKDAADAVSSARYERLVLSLTQWINQREWRGTASADQRKRLKSRIPCFADQMLRRYRRGMKKQGKKLPEATAQRRHKVRIAAKKTPLHRGILSLPVPG</sequence>
<organism evidence="2">
    <name type="scientific">Acerihabitans sp. KWT182</name>
    <dbReference type="NCBI Taxonomy" id="3157919"/>
    <lineage>
        <taxon>Bacteria</taxon>
        <taxon>Pseudomonadati</taxon>
        <taxon>Pseudomonadota</taxon>
        <taxon>Gammaproteobacteria</taxon>
        <taxon>Enterobacterales</taxon>
        <taxon>Pectobacteriaceae</taxon>
        <taxon>Acerihabitans</taxon>
    </lineage>
</organism>
<dbReference type="AlphaFoldDB" id="A0AAU7QDY7"/>
<dbReference type="InterPro" id="IPR038186">
    <property type="entry name" value="CHAD_dom_sf"/>
</dbReference>
<dbReference type="PANTHER" id="PTHR39339:SF1">
    <property type="entry name" value="CHAD DOMAIN-CONTAINING PROTEIN"/>
    <property type="match status" value="1"/>
</dbReference>
<gene>
    <name evidence="2" type="ORF">ABK905_10360</name>
</gene>
<feature type="domain" description="CHAD" evidence="1">
    <location>
        <begin position="29"/>
        <end position="239"/>
    </location>
</feature>
<dbReference type="Gene3D" id="1.40.20.10">
    <property type="entry name" value="CHAD domain"/>
    <property type="match status" value="1"/>
</dbReference>
<name>A0AAU7QDY7_9GAMM</name>
<dbReference type="PANTHER" id="PTHR39339">
    <property type="entry name" value="SLR1444 PROTEIN"/>
    <property type="match status" value="1"/>
</dbReference>
<proteinExistence type="predicted"/>
<reference evidence="2" key="1">
    <citation type="submission" date="2024-06" db="EMBL/GenBank/DDBJ databases">
        <authorList>
            <person name="Coelho C."/>
            <person name="Bento M."/>
            <person name="Garcia E."/>
            <person name="Camelo A."/>
            <person name="Brandao I."/>
            <person name="Espirito Santo C."/>
            <person name="Trovao J."/>
            <person name="Verissimo A."/>
            <person name="Costa J."/>
            <person name="Tiago I."/>
        </authorList>
    </citation>
    <scope>NUCLEOTIDE SEQUENCE</scope>
    <source>
        <strain evidence="2">KWT182</strain>
    </source>
</reference>
<accession>A0AAU7QDY7</accession>
<dbReference type="InterPro" id="IPR007899">
    <property type="entry name" value="CHAD_dom"/>
</dbReference>
<dbReference type="Pfam" id="PF05235">
    <property type="entry name" value="CHAD"/>
    <property type="match status" value="1"/>
</dbReference>
<dbReference type="EMBL" id="CP157947">
    <property type="protein sequence ID" value="XBS71303.1"/>
    <property type="molecule type" value="Genomic_DNA"/>
</dbReference>
<protein>
    <submittedName>
        <fullName evidence="2">CHAD domain-containing protein</fullName>
    </submittedName>
</protein>
<dbReference type="SMART" id="SM00880">
    <property type="entry name" value="CHAD"/>
    <property type="match status" value="1"/>
</dbReference>
<evidence type="ECO:0000259" key="1">
    <source>
        <dbReference type="PROSITE" id="PS51708"/>
    </source>
</evidence>